<dbReference type="Proteomes" id="UP000037854">
    <property type="component" value="Unassembled WGS sequence"/>
</dbReference>
<feature type="transmembrane region" description="Helical" evidence="1">
    <location>
        <begin position="6"/>
        <end position="26"/>
    </location>
</feature>
<keyword evidence="1" id="KW-0812">Transmembrane</keyword>
<dbReference type="PANTHER" id="PTHR40070:SF1">
    <property type="entry name" value="UPF0478 PROTEIN YTXG"/>
    <property type="match status" value="1"/>
</dbReference>
<evidence type="ECO:0000256" key="1">
    <source>
        <dbReference type="SAM" id="Phobius"/>
    </source>
</evidence>
<dbReference type="Pfam" id="PF06103">
    <property type="entry name" value="DUF948"/>
    <property type="match status" value="1"/>
</dbReference>
<evidence type="ECO:0000313" key="2">
    <source>
        <dbReference type="EMBL" id="KPH71092.1"/>
    </source>
</evidence>
<comment type="caution">
    <text evidence="2">The sequence shown here is derived from an EMBL/GenBank/DDBJ whole genome shotgun (WGS) entry which is preliminary data.</text>
</comment>
<keyword evidence="1" id="KW-0472">Membrane</keyword>
<dbReference type="InterPro" id="IPR009293">
    <property type="entry name" value="UPF0478"/>
</dbReference>
<gene>
    <name evidence="2" type="ORF">AFL42_16410</name>
</gene>
<dbReference type="EMBL" id="LGTK01000096">
    <property type="protein sequence ID" value="KPH71092.1"/>
    <property type="molecule type" value="Genomic_DNA"/>
</dbReference>
<sequence length="150" mass="16518">MTLIGIGVIIIGVALLVLAVFIGHTLNNLANVLKGVDQTVEQLPKQMDDIMKKTGDMISESNNTLADVNDKLKQLSPLFYVVGDVGNVTRKFTSSVANVTDTMKSKTEGARDVAEKNKVGGLYGTFALAYYWFKKRNELKKEEGTKFDEQ</sequence>
<organism evidence="2 3">
    <name type="scientific">Oceanobacillus caeni</name>
    <dbReference type="NCBI Taxonomy" id="405946"/>
    <lineage>
        <taxon>Bacteria</taxon>
        <taxon>Bacillati</taxon>
        <taxon>Bacillota</taxon>
        <taxon>Bacilli</taxon>
        <taxon>Bacillales</taxon>
        <taxon>Bacillaceae</taxon>
        <taxon>Oceanobacillus</taxon>
    </lineage>
</organism>
<protein>
    <submittedName>
        <fullName evidence="2">General stress protein</fullName>
    </submittedName>
</protein>
<proteinExistence type="predicted"/>
<accession>A0ABR5MFI9</accession>
<keyword evidence="1" id="KW-1133">Transmembrane helix</keyword>
<evidence type="ECO:0000313" key="3">
    <source>
        <dbReference type="Proteomes" id="UP000037854"/>
    </source>
</evidence>
<dbReference type="PANTHER" id="PTHR40070">
    <property type="entry name" value="UPF0478 PROTEIN YTXG"/>
    <property type="match status" value="1"/>
</dbReference>
<keyword evidence="3" id="KW-1185">Reference proteome</keyword>
<name>A0ABR5MFI9_9BACI</name>
<dbReference type="RefSeq" id="WP_047185861.1">
    <property type="nucleotide sequence ID" value="NZ_JAHHXM010000014.1"/>
</dbReference>
<reference evidence="2 3" key="1">
    <citation type="submission" date="2015-07" db="EMBL/GenBank/DDBJ databases">
        <title>High-quality draft genome sequence of Oceanobacillus caeni HM6, a bacillus isolated from a human feces.</title>
        <authorList>
            <person name="Kumar J."/>
            <person name="Verma M.K."/>
            <person name="Pandey R."/>
            <person name="Bhambi M."/>
            <person name="Chauhan N."/>
        </authorList>
    </citation>
    <scope>NUCLEOTIDE SEQUENCE [LARGE SCALE GENOMIC DNA]</scope>
    <source>
        <strain evidence="2 3">HM6</strain>
    </source>
</reference>